<accession>A0A7V8FIP3</accession>
<evidence type="ECO:0000313" key="3">
    <source>
        <dbReference type="Proteomes" id="UP000487117"/>
    </source>
</evidence>
<protein>
    <submittedName>
        <fullName evidence="2">REP-associated tyrosine transposase</fullName>
    </submittedName>
</protein>
<dbReference type="SMART" id="SM01321">
    <property type="entry name" value="Y1_Tnp"/>
    <property type="match status" value="1"/>
</dbReference>
<organism evidence="2 3">
    <name type="scientific">Stenotrophomonas maltophilia</name>
    <name type="common">Pseudomonas maltophilia</name>
    <name type="synonym">Xanthomonas maltophilia</name>
    <dbReference type="NCBI Taxonomy" id="40324"/>
    <lineage>
        <taxon>Bacteria</taxon>
        <taxon>Pseudomonadati</taxon>
        <taxon>Pseudomonadota</taxon>
        <taxon>Gammaproteobacteria</taxon>
        <taxon>Lysobacterales</taxon>
        <taxon>Lysobacteraceae</taxon>
        <taxon>Stenotrophomonas</taxon>
        <taxon>Stenotrophomonas maltophilia group</taxon>
    </lineage>
</organism>
<evidence type="ECO:0000313" key="2">
    <source>
        <dbReference type="EMBL" id="KAF1016860.1"/>
    </source>
</evidence>
<dbReference type="EMBL" id="WNDS01000001">
    <property type="protein sequence ID" value="KAF1016860.1"/>
    <property type="molecule type" value="Genomic_DNA"/>
</dbReference>
<dbReference type="SUPFAM" id="SSF143422">
    <property type="entry name" value="Transposase IS200-like"/>
    <property type="match status" value="1"/>
</dbReference>
<proteinExistence type="predicted"/>
<gene>
    <name evidence="2" type="primary">rayT_1</name>
    <name evidence="2" type="ORF">GAK31_00119</name>
</gene>
<dbReference type="GO" id="GO:0006313">
    <property type="term" value="P:DNA transposition"/>
    <property type="evidence" value="ECO:0007669"/>
    <property type="project" value="InterPro"/>
</dbReference>
<dbReference type="Pfam" id="PF01797">
    <property type="entry name" value="Y1_Tnp"/>
    <property type="match status" value="1"/>
</dbReference>
<dbReference type="GO" id="GO:0043565">
    <property type="term" value="F:sequence-specific DNA binding"/>
    <property type="evidence" value="ECO:0007669"/>
    <property type="project" value="TreeGrafter"/>
</dbReference>
<dbReference type="PANTHER" id="PTHR36966">
    <property type="entry name" value="REP-ASSOCIATED TYROSINE TRANSPOSASE"/>
    <property type="match status" value="1"/>
</dbReference>
<dbReference type="GO" id="GO:0004803">
    <property type="term" value="F:transposase activity"/>
    <property type="evidence" value="ECO:0007669"/>
    <property type="project" value="InterPro"/>
</dbReference>
<dbReference type="Gene3D" id="3.30.70.1290">
    <property type="entry name" value="Transposase IS200-like"/>
    <property type="match status" value="1"/>
</dbReference>
<dbReference type="InterPro" id="IPR052715">
    <property type="entry name" value="RAYT_transposase"/>
</dbReference>
<dbReference type="Proteomes" id="UP000487117">
    <property type="component" value="Unassembled WGS sequence"/>
</dbReference>
<reference evidence="3" key="1">
    <citation type="journal article" date="2020" name="MBio">
        <title>Horizontal gene transfer to a defensive symbiont with a reduced genome amongst a multipartite beetle microbiome.</title>
        <authorList>
            <person name="Waterworth S.C."/>
            <person name="Florez L.V."/>
            <person name="Rees E.R."/>
            <person name="Hertweck C."/>
            <person name="Kaltenpoth M."/>
            <person name="Kwan J.C."/>
        </authorList>
    </citation>
    <scope>NUCLEOTIDE SEQUENCE [LARGE SCALE GENOMIC DNA]</scope>
</reference>
<dbReference type="InterPro" id="IPR002686">
    <property type="entry name" value="Transposase_17"/>
</dbReference>
<dbReference type="PANTHER" id="PTHR36966:SF1">
    <property type="entry name" value="REP-ASSOCIATED TYROSINE TRANSPOSASE"/>
    <property type="match status" value="1"/>
</dbReference>
<sequence>MQRMSSSRLRLGRHSLLAQVYVLTTTYLRRRLFENDQAATCVAAQFAGIEQCGWVRSLAWVVMPDHVHWMFALAQGELSCVARRFKSSSALALNRSSGRRGAVWQAGYFDHAVRADEGLERQARYILGNPIRAGLSTQIGEYPHAWSMWT</sequence>
<name>A0A7V8FIP3_STEMA</name>
<feature type="domain" description="Transposase IS200-like" evidence="1">
    <location>
        <begin position="15"/>
        <end position="129"/>
    </location>
</feature>
<evidence type="ECO:0000259" key="1">
    <source>
        <dbReference type="SMART" id="SM01321"/>
    </source>
</evidence>
<dbReference type="AlphaFoldDB" id="A0A7V8FIP3"/>
<dbReference type="NCBIfam" id="NF047646">
    <property type="entry name" value="REP_Tyr_transpos"/>
    <property type="match status" value="1"/>
</dbReference>
<dbReference type="InterPro" id="IPR036515">
    <property type="entry name" value="Transposase_17_sf"/>
</dbReference>
<comment type="caution">
    <text evidence="2">The sequence shown here is derived from an EMBL/GenBank/DDBJ whole genome shotgun (WGS) entry which is preliminary data.</text>
</comment>